<gene>
    <name evidence="11" type="primary">dennd5b</name>
</gene>
<dbReference type="InterPro" id="IPR036392">
    <property type="entry name" value="PLAT/LH2_dom_sf"/>
</dbReference>
<evidence type="ECO:0000256" key="5">
    <source>
        <dbReference type="ARBA" id="ARBA00023136"/>
    </source>
</evidence>
<dbReference type="AlphaFoldDB" id="A0A8C5HFN9"/>
<dbReference type="Pfam" id="PF01477">
    <property type="entry name" value="PLAT"/>
    <property type="match status" value="1"/>
</dbReference>
<dbReference type="SUPFAM" id="SSF49723">
    <property type="entry name" value="Lipase/lipooxygenase domain (PLAT/LH2 domain)"/>
    <property type="match status" value="1"/>
</dbReference>
<dbReference type="FunFam" id="1.20.58.900:FF:000007">
    <property type="entry name" value="DENN domain-containing protein 5B"/>
    <property type="match status" value="1"/>
</dbReference>
<evidence type="ECO:0000256" key="1">
    <source>
        <dbReference type="ARBA" id="ARBA00004370"/>
    </source>
</evidence>
<evidence type="ECO:0000256" key="7">
    <source>
        <dbReference type="SAM" id="MobiDB-lite"/>
    </source>
</evidence>
<feature type="domain" description="RUN" evidence="10">
    <location>
        <begin position="1109"/>
        <end position="1256"/>
    </location>
</feature>
<sequence length="1261" mass="141502">MSAGSAGSAAAPCRFAHYFVICGIDTETGLEPDQLAAQWVERENLEQSPLKRTFRSKVLARYPENVEYNPFDQNAVNMLCMPKGLSFRTQADPRDPQFHSFIITKEDGSRTYGFVHTFYEEVTSPHICSAMQTLYQMHNAAHGTANPPPPSSSSSSSSSMDSLASSLEEIDTHTSSSSSSSSRGAGSYDSSRDTLYVSKALCLITPMPYMQACRSYLAQLHKAATVKTAPPLPLESYVYNILYEVPLPAPGRSLKFYAVYEAIVCQRPGLGELPLADFSLAEAFSLLGIENLVQVFTCTLLEMQILLYSQDYQRLMTVAEGITTLLFPFQWQHVYVPILPASLLHFLDAPVPYLMGLQSKDGSDRSKLELPQEANLCFVDIDNHSIELPEDFPQFPNKTEFIQELSDVLHSFAISANAGAPPHCPSGSPNTPSTPPKEKTGPFALLQLEDDGRNGNLIGEELATLELLQGNSTLERLQALTKRTGVTVAQIEALRDRIKSQPTAENESWTPSFEEELAHAKLNVQLREVFANRFTTMFADYDAFVIQSAPDLESWLTNREQMHNFDKASFLSDQPEPYLPFLSHFIETQMFATFIDNKIMSQWEEKEPLLRVFDARLKKSHLYNIRATSLRSSNYQRCSTLKETAQAVEQKLLRINHRAVRPHLLDMKIGQGKYEQGFFPKLQRDVLNTGPPLNKWPQRTATAQCRKDWNIQRIDNDNDLKERHVQDARGLGKNLRQPKLSDLSPAVIAQTNWKFVEGLLKECRMKTKRMLVEKMGREAVELGHGEANITGLEENTLIASLCDLLERIWSHGLQVKQGKSALWSHLLHYQAFEDKLEQQQLQASSPGGTETAKHNMIHSTEQYINTFTIITLHIQSMPEIKTDVGRARAWIRLSLERKLLSQHLKQLLTRQALTRLFVRCDEESVLVIPYRVVIIPIKKLSNAMTTSNPWVCVSGELGDSGTMQIPKNVLEMTFDCQNLGRLTTVQLGHDNAGLLAKWLVDCVMVRNEITGHIYRFPCGRWLGKGVDDGSLERVLIGELVEPCAEEDCGRGCRTPPQLCSPSQTRRISVTSMSRGLKPTSAQIQEAIGEAVNCIIKHFHKPEKERGSLTVLLCGENGLVAALEQFFHHGFKSAWLFQKTVFVWDFVEKVVAYMVSADPQETTELLAMTWQSLCRYVNAINSTPRNIGKDGKFQLLVCLGARDHLMAEWLPLLVGSPVTPRMYEDAAPLRDHTTVGTLIGVLETLHDFPITLEASLVKGVNL</sequence>
<dbReference type="Pfam" id="PF02141">
    <property type="entry name" value="DENN"/>
    <property type="match status" value="1"/>
</dbReference>
<organism evidence="11 12">
    <name type="scientific">Gouania willdenowi</name>
    <name type="common">Blunt-snouted clingfish</name>
    <name type="synonym">Lepadogaster willdenowi</name>
    <dbReference type="NCBI Taxonomy" id="441366"/>
    <lineage>
        <taxon>Eukaryota</taxon>
        <taxon>Metazoa</taxon>
        <taxon>Chordata</taxon>
        <taxon>Craniata</taxon>
        <taxon>Vertebrata</taxon>
        <taxon>Euteleostomi</taxon>
        <taxon>Actinopterygii</taxon>
        <taxon>Neopterygii</taxon>
        <taxon>Teleostei</taxon>
        <taxon>Neoteleostei</taxon>
        <taxon>Acanthomorphata</taxon>
        <taxon>Ovalentaria</taxon>
        <taxon>Blenniimorphae</taxon>
        <taxon>Blenniiformes</taxon>
        <taxon>Gobiesocoidei</taxon>
        <taxon>Gobiesocidae</taxon>
        <taxon>Gobiesocinae</taxon>
        <taxon>Gouania</taxon>
    </lineage>
</organism>
<feature type="domain" description="UDENN" evidence="9">
    <location>
        <begin position="38"/>
        <end position="605"/>
    </location>
</feature>
<evidence type="ECO:0000259" key="9">
    <source>
        <dbReference type="PROSITE" id="PS50211"/>
    </source>
</evidence>
<dbReference type="FunFam" id="2.60.60.20:FF:000001">
    <property type="entry name" value="DENN domain containing 5B"/>
    <property type="match status" value="1"/>
</dbReference>
<accession>A0A8C5HFN9</accession>
<dbReference type="GO" id="GO:0016020">
    <property type="term" value="C:membrane"/>
    <property type="evidence" value="ECO:0007669"/>
    <property type="project" value="UniProtKB-SubCell"/>
</dbReference>
<evidence type="ECO:0000256" key="6">
    <source>
        <dbReference type="PROSITE-ProRule" id="PRU00152"/>
    </source>
</evidence>
<dbReference type="InterPro" id="IPR037516">
    <property type="entry name" value="Tripartite_DENN"/>
</dbReference>
<dbReference type="Gene3D" id="3.40.50.11500">
    <property type="match status" value="1"/>
</dbReference>
<dbReference type="Pfam" id="PF02759">
    <property type="entry name" value="RUN"/>
    <property type="match status" value="2"/>
</dbReference>
<dbReference type="SMART" id="SM00801">
    <property type="entry name" value="dDENN"/>
    <property type="match status" value="1"/>
</dbReference>
<feature type="domain" description="RUN" evidence="10">
    <location>
        <begin position="792"/>
        <end position="956"/>
    </location>
</feature>
<feature type="compositionally biased region" description="Low complexity" evidence="7">
    <location>
        <begin position="152"/>
        <end position="166"/>
    </location>
</feature>
<dbReference type="PROSITE" id="PS50095">
    <property type="entry name" value="PLAT"/>
    <property type="match status" value="1"/>
</dbReference>
<keyword evidence="5" id="KW-0472">Membrane</keyword>
<reference evidence="11" key="1">
    <citation type="submission" date="2020-06" db="EMBL/GenBank/DDBJ databases">
        <authorList>
            <consortium name="Wellcome Sanger Institute Data Sharing"/>
        </authorList>
    </citation>
    <scope>NUCLEOTIDE SEQUENCE [LARGE SCALE GENOMIC DNA]</scope>
</reference>
<dbReference type="Proteomes" id="UP000694680">
    <property type="component" value="Chromosome 6"/>
</dbReference>
<comment type="similarity">
    <text evidence="2">Belongs to the RAB6IP1 family.</text>
</comment>
<evidence type="ECO:0000313" key="11">
    <source>
        <dbReference type="Ensembl" id="ENSGWIP00000044866.1"/>
    </source>
</evidence>
<dbReference type="SUPFAM" id="SSF140741">
    <property type="entry name" value="RUN domain-like"/>
    <property type="match status" value="2"/>
</dbReference>
<evidence type="ECO:0000256" key="3">
    <source>
        <dbReference type="ARBA" id="ARBA00022658"/>
    </source>
</evidence>
<dbReference type="InterPro" id="IPR005113">
    <property type="entry name" value="uDENN_dom"/>
</dbReference>
<dbReference type="Gene3D" id="2.60.60.20">
    <property type="entry name" value="PLAT/LH2 domain"/>
    <property type="match status" value="1"/>
</dbReference>
<keyword evidence="12" id="KW-1185">Reference proteome</keyword>
<dbReference type="InterPro" id="IPR043153">
    <property type="entry name" value="DENN_C"/>
</dbReference>
<dbReference type="InterPro" id="IPR004012">
    <property type="entry name" value="Run_dom"/>
</dbReference>
<proteinExistence type="inferred from homology"/>
<dbReference type="Pfam" id="PF03455">
    <property type="entry name" value="dDENN"/>
    <property type="match status" value="1"/>
</dbReference>
<dbReference type="InterPro" id="IPR047278">
    <property type="entry name" value="DEN5A/B"/>
</dbReference>
<dbReference type="SMART" id="SM00799">
    <property type="entry name" value="DENN"/>
    <property type="match status" value="1"/>
</dbReference>
<dbReference type="Gene3D" id="3.30.450.200">
    <property type="match status" value="1"/>
</dbReference>
<dbReference type="GO" id="GO:0031267">
    <property type="term" value="F:small GTPase binding"/>
    <property type="evidence" value="ECO:0007669"/>
    <property type="project" value="InterPro"/>
</dbReference>
<dbReference type="InterPro" id="IPR005112">
    <property type="entry name" value="dDENN_dom"/>
</dbReference>
<dbReference type="PROSITE" id="PS50211">
    <property type="entry name" value="DENN"/>
    <property type="match status" value="1"/>
</dbReference>
<dbReference type="InterPro" id="IPR037213">
    <property type="entry name" value="Run_dom_sf"/>
</dbReference>
<comment type="subcellular location">
    <subcellularLocation>
        <location evidence="1">Membrane</location>
    </subcellularLocation>
</comment>
<name>A0A8C5HFN9_GOUWI</name>
<dbReference type="GO" id="GO:0005085">
    <property type="term" value="F:guanyl-nucleotide exchange factor activity"/>
    <property type="evidence" value="ECO:0007669"/>
    <property type="project" value="UniProtKB-KW"/>
</dbReference>
<dbReference type="InterPro" id="IPR001194">
    <property type="entry name" value="cDENN_dom"/>
</dbReference>
<dbReference type="InterPro" id="IPR001024">
    <property type="entry name" value="PLAT/LH2_dom"/>
</dbReference>
<dbReference type="SMART" id="SM00593">
    <property type="entry name" value="RUN"/>
    <property type="match status" value="2"/>
</dbReference>
<comment type="caution">
    <text evidence="6">Lacks conserved residue(s) required for the propagation of feature annotation.</text>
</comment>
<evidence type="ECO:0000313" key="12">
    <source>
        <dbReference type="Proteomes" id="UP000694680"/>
    </source>
</evidence>
<keyword evidence="3" id="KW-0344">Guanine-nucleotide releasing factor</keyword>
<evidence type="ECO:0000256" key="2">
    <source>
        <dbReference type="ARBA" id="ARBA00006664"/>
    </source>
</evidence>
<dbReference type="PANTHER" id="PTHR46070">
    <property type="entry name" value="PINSTRIPE, ISOFORM A"/>
    <property type="match status" value="1"/>
</dbReference>
<feature type="compositionally biased region" description="Low complexity" evidence="7">
    <location>
        <begin position="175"/>
        <end position="189"/>
    </location>
</feature>
<evidence type="ECO:0000259" key="8">
    <source>
        <dbReference type="PROSITE" id="PS50095"/>
    </source>
</evidence>
<evidence type="ECO:0000256" key="4">
    <source>
        <dbReference type="ARBA" id="ARBA00022737"/>
    </source>
</evidence>
<dbReference type="Ensembl" id="ENSGWIT00000048620.1">
    <property type="protein sequence ID" value="ENSGWIP00000044866.1"/>
    <property type="gene ID" value="ENSGWIG00000020371.1"/>
</dbReference>
<dbReference type="CDD" id="cd01757">
    <property type="entry name" value="PLAT_RAB6IP1"/>
    <property type="match status" value="1"/>
</dbReference>
<keyword evidence="4" id="KW-0677">Repeat</keyword>
<protein>
    <submittedName>
        <fullName evidence="11">DENN domain-containing protein 5B-like</fullName>
    </submittedName>
</protein>
<feature type="region of interest" description="Disordered" evidence="7">
    <location>
        <begin position="140"/>
        <end position="190"/>
    </location>
</feature>
<dbReference type="PANTHER" id="PTHR46070:SF3">
    <property type="entry name" value="DENN DOMAIN-CONTAINING PROTEIN 5B"/>
    <property type="match status" value="1"/>
</dbReference>
<feature type="domain" description="PLAT" evidence="8">
    <location>
        <begin position="928"/>
        <end position="1036"/>
    </location>
</feature>
<dbReference type="Pfam" id="PF03456">
    <property type="entry name" value="uDENN"/>
    <property type="match status" value="1"/>
</dbReference>
<dbReference type="Gene3D" id="1.20.58.900">
    <property type="match status" value="2"/>
</dbReference>
<reference evidence="11" key="3">
    <citation type="submission" date="2025-09" db="UniProtKB">
        <authorList>
            <consortium name="Ensembl"/>
        </authorList>
    </citation>
    <scope>IDENTIFICATION</scope>
</reference>
<dbReference type="InterPro" id="IPR047277">
    <property type="entry name" value="PLAT_RAB6IP1"/>
</dbReference>
<dbReference type="PROSITE" id="PS50826">
    <property type="entry name" value="RUN"/>
    <property type="match status" value="2"/>
</dbReference>
<feature type="region of interest" description="Disordered" evidence="7">
    <location>
        <begin position="419"/>
        <end position="439"/>
    </location>
</feature>
<dbReference type="SMART" id="SM00800">
    <property type="entry name" value="uDENN"/>
    <property type="match status" value="1"/>
</dbReference>
<evidence type="ECO:0000259" key="10">
    <source>
        <dbReference type="PROSITE" id="PS50826"/>
    </source>
</evidence>
<reference evidence="11" key="2">
    <citation type="submission" date="2025-08" db="UniProtKB">
        <authorList>
            <consortium name="Ensembl"/>
        </authorList>
    </citation>
    <scope>IDENTIFICATION</scope>
</reference>